<feature type="region of interest" description="Disordered" evidence="1">
    <location>
        <begin position="1"/>
        <end position="223"/>
    </location>
</feature>
<sequence length="223" mass="24399">MPPPAAQAAGGGGKPPGDRGDGGRRNPPPDKPVVPSGKRKRQERCEVCGKTDHTTDEHDRLSNLRTIRRGLDLLIGVEQRVSGKGKGGQRPQSHRNAAPARQQPGGGQRGRRPRRRVPIVERRQQRRDTQQQPQQGQDQQLAVQPQPQPQAEGVALALRPAPHPEPQVHGQGGSDTQGPPQQAAPPLPQAELTEEQRQQLAEMNREEFPPLPEDSDHDIDMGE</sequence>
<gene>
    <name evidence="2" type="ORF">BJX67DRAFT_377945</name>
</gene>
<protein>
    <submittedName>
        <fullName evidence="2">Uncharacterized protein</fullName>
    </submittedName>
</protein>
<name>A0ABR4M1A7_9EURO</name>
<accession>A0ABR4M1A7</accession>
<proteinExistence type="predicted"/>
<organism evidence="2 3">
    <name type="scientific">Aspergillus lucknowensis</name>
    <dbReference type="NCBI Taxonomy" id="176173"/>
    <lineage>
        <taxon>Eukaryota</taxon>
        <taxon>Fungi</taxon>
        <taxon>Dikarya</taxon>
        <taxon>Ascomycota</taxon>
        <taxon>Pezizomycotina</taxon>
        <taxon>Eurotiomycetes</taxon>
        <taxon>Eurotiomycetidae</taxon>
        <taxon>Eurotiales</taxon>
        <taxon>Aspergillaceae</taxon>
        <taxon>Aspergillus</taxon>
        <taxon>Aspergillus subgen. Nidulantes</taxon>
    </lineage>
</organism>
<comment type="caution">
    <text evidence="2">The sequence shown here is derived from an EMBL/GenBank/DDBJ whole genome shotgun (WGS) entry which is preliminary data.</text>
</comment>
<dbReference type="Proteomes" id="UP001610432">
    <property type="component" value="Unassembled WGS sequence"/>
</dbReference>
<keyword evidence="3" id="KW-1185">Reference proteome</keyword>
<dbReference type="RefSeq" id="XP_070889572.1">
    <property type="nucleotide sequence ID" value="XM_071032245.1"/>
</dbReference>
<feature type="compositionally biased region" description="Basic and acidic residues" evidence="1">
    <location>
        <begin position="43"/>
        <end position="62"/>
    </location>
</feature>
<evidence type="ECO:0000256" key="1">
    <source>
        <dbReference type="SAM" id="MobiDB-lite"/>
    </source>
</evidence>
<feature type="compositionally biased region" description="Basic and acidic residues" evidence="1">
    <location>
        <begin position="16"/>
        <end position="28"/>
    </location>
</feature>
<evidence type="ECO:0000313" key="3">
    <source>
        <dbReference type="Proteomes" id="UP001610432"/>
    </source>
</evidence>
<feature type="compositionally biased region" description="Basic and acidic residues" evidence="1">
    <location>
        <begin position="118"/>
        <end position="129"/>
    </location>
</feature>
<evidence type="ECO:0000313" key="2">
    <source>
        <dbReference type="EMBL" id="KAL2870593.1"/>
    </source>
</evidence>
<dbReference type="EMBL" id="JBFXLQ010000005">
    <property type="protein sequence ID" value="KAL2870593.1"/>
    <property type="molecule type" value="Genomic_DNA"/>
</dbReference>
<feature type="compositionally biased region" description="Low complexity" evidence="1">
    <location>
        <begin position="130"/>
        <end position="145"/>
    </location>
</feature>
<dbReference type="GeneID" id="98147317"/>
<reference evidence="2 3" key="1">
    <citation type="submission" date="2024-07" db="EMBL/GenBank/DDBJ databases">
        <title>Section-level genome sequencing and comparative genomics of Aspergillus sections Usti and Cavernicolus.</title>
        <authorList>
            <consortium name="Lawrence Berkeley National Laboratory"/>
            <person name="Nybo J.L."/>
            <person name="Vesth T.C."/>
            <person name="Theobald S."/>
            <person name="Frisvad J.C."/>
            <person name="Larsen T.O."/>
            <person name="Kjaerboelling I."/>
            <person name="Rothschild-Mancinelli K."/>
            <person name="Lyhne E.K."/>
            <person name="Kogle M.E."/>
            <person name="Barry K."/>
            <person name="Clum A."/>
            <person name="Na H."/>
            <person name="Ledsgaard L."/>
            <person name="Lin J."/>
            <person name="Lipzen A."/>
            <person name="Kuo A."/>
            <person name="Riley R."/>
            <person name="Mondo S."/>
            <person name="Labutti K."/>
            <person name="Haridas S."/>
            <person name="Pangalinan J."/>
            <person name="Salamov A.A."/>
            <person name="Simmons B.A."/>
            <person name="Magnuson J.K."/>
            <person name="Chen J."/>
            <person name="Drula E."/>
            <person name="Henrissat B."/>
            <person name="Wiebenga A."/>
            <person name="Lubbers R.J."/>
            <person name="Gomes A.C."/>
            <person name="Macurrencykelacurrency M.R."/>
            <person name="Stajich J."/>
            <person name="Grigoriev I.V."/>
            <person name="Mortensen U.H."/>
            <person name="De Vries R.P."/>
            <person name="Baker S.E."/>
            <person name="Andersen M.R."/>
        </authorList>
    </citation>
    <scope>NUCLEOTIDE SEQUENCE [LARGE SCALE GENOMIC DNA]</scope>
    <source>
        <strain evidence="2 3">CBS 449.75</strain>
    </source>
</reference>